<feature type="compositionally biased region" description="Polar residues" evidence="2">
    <location>
        <begin position="342"/>
        <end position="355"/>
    </location>
</feature>
<accession>A0A4U6T6F4</accession>
<sequence length="549" mass="59385">MVAGNVVIMPEKRRGPGGQHYCTAVRRRYRFRWNRSSSISSRPRTQCGAPYGSCHDPGKMSQQQSLQEEENPKYLHQPLPRRCQCQSLQRFSSQFLQAFDMAEAAQAAREAARQGRSTRSCPGSMVRATCIHSDTIFLIKKTNEKSVDAGNSFLALIKNTRKRKWSKRTGGLGAGRPAGEEEQQQDEAAGSGFHVAALGSSLAYTPLQKSGLQVARPKAVAPHVPCDHLFVNYYRVNGGGGEGGGGMRTVECLRGRLLAERVASKAAKEEADQLAKRLDELEKQLADEVKVRNKAERRLRRAIKKLESLKILDVELSDGSISSLSSNGQSAHRAPEVGERNSPGSLTTDDSAPSGTQGGGDADADSAKGSSAGSCTQGNFSQDGSWCSVVSEQSPAGACMDLAGTNNSSSSEESAGDHDSERQHLDASSGCSSAKSEEPFHDSDDRLALVLVDPQLVAQADGGSRTEANDTQAAELHPVSHEEAQQEEENNRLAIVLADHQPQPAAAEPKPHADVESVLLALRRVKEQLRYTIERRSELVVAHRELYGH</sequence>
<protein>
    <submittedName>
        <fullName evidence="3">Uncharacterized protein</fullName>
    </submittedName>
</protein>
<dbReference type="Proteomes" id="UP000298652">
    <property type="component" value="Chromosome 9"/>
</dbReference>
<name>A0A4U6T6F4_SETVI</name>
<dbReference type="AlphaFoldDB" id="A0A4U6T6F4"/>
<feature type="coiled-coil region" evidence="1">
    <location>
        <begin position="264"/>
        <end position="312"/>
    </location>
</feature>
<gene>
    <name evidence="3" type="ORF">SEVIR_9G450000v2</name>
</gene>
<organism evidence="3 4">
    <name type="scientific">Setaria viridis</name>
    <name type="common">Green bristlegrass</name>
    <name type="synonym">Setaria italica subsp. viridis</name>
    <dbReference type="NCBI Taxonomy" id="4556"/>
    <lineage>
        <taxon>Eukaryota</taxon>
        <taxon>Viridiplantae</taxon>
        <taxon>Streptophyta</taxon>
        <taxon>Embryophyta</taxon>
        <taxon>Tracheophyta</taxon>
        <taxon>Spermatophyta</taxon>
        <taxon>Magnoliopsida</taxon>
        <taxon>Liliopsida</taxon>
        <taxon>Poales</taxon>
        <taxon>Poaceae</taxon>
        <taxon>PACMAD clade</taxon>
        <taxon>Panicoideae</taxon>
        <taxon>Panicodae</taxon>
        <taxon>Paniceae</taxon>
        <taxon>Cenchrinae</taxon>
        <taxon>Setaria</taxon>
    </lineage>
</organism>
<feature type="region of interest" description="Disordered" evidence="2">
    <location>
        <begin position="166"/>
        <end position="189"/>
    </location>
</feature>
<proteinExistence type="predicted"/>
<feature type="compositionally biased region" description="Polar residues" evidence="2">
    <location>
        <begin position="375"/>
        <end position="387"/>
    </location>
</feature>
<keyword evidence="1" id="KW-0175">Coiled coil</keyword>
<reference evidence="3" key="1">
    <citation type="submission" date="2019-03" db="EMBL/GenBank/DDBJ databases">
        <title>WGS assembly of Setaria viridis.</title>
        <authorList>
            <person name="Huang P."/>
            <person name="Jenkins J."/>
            <person name="Grimwood J."/>
            <person name="Barry K."/>
            <person name="Healey A."/>
            <person name="Mamidi S."/>
            <person name="Sreedasyam A."/>
            <person name="Shu S."/>
            <person name="Feldman M."/>
            <person name="Wu J."/>
            <person name="Yu Y."/>
            <person name="Chen C."/>
            <person name="Johnson J."/>
            <person name="Rokhsar D."/>
            <person name="Baxter I."/>
            <person name="Schmutz J."/>
            <person name="Brutnell T."/>
            <person name="Kellogg E."/>
        </authorList>
    </citation>
    <scope>NUCLEOTIDE SEQUENCE [LARGE SCALE GENOMIC DNA]</scope>
</reference>
<feature type="region of interest" description="Disordered" evidence="2">
    <location>
        <begin position="320"/>
        <end position="387"/>
    </location>
</feature>
<evidence type="ECO:0000313" key="4">
    <source>
        <dbReference type="Proteomes" id="UP000298652"/>
    </source>
</evidence>
<keyword evidence="4" id="KW-1185">Reference proteome</keyword>
<feature type="compositionally biased region" description="Basic and acidic residues" evidence="2">
    <location>
        <begin position="415"/>
        <end position="425"/>
    </location>
</feature>
<dbReference type="PANTHER" id="PTHR33701:SF2">
    <property type="entry name" value="TRANSMEMBRANE PROTEIN"/>
    <property type="match status" value="1"/>
</dbReference>
<evidence type="ECO:0000256" key="1">
    <source>
        <dbReference type="SAM" id="Coils"/>
    </source>
</evidence>
<evidence type="ECO:0000256" key="2">
    <source>
        <dbReference type="SAM" id="MobiDB-lite"/>
    </source>
</evidence>
<feature type="compositionally biased region" description="Polar residues" evidence="2">
    <location>
        <begin position="404"/>
        <end position="413"/>
    </location>
</feature>
<evidence type="ECO:0000313" key="3">
    <source>
        <dbReference type="EMBL" id="TKV96751.1"/>
    </source>
</evidence>
<dbReference type="Gramene" id="TKV96751">
    <property type="protein sequence ID" value="TKV96751"/>
    <property type="gene ID" value="SEVIR_9G450000v2"/>
</dbReference>
<dbReference type="EMBL" id="CM016560">
    <property type="protein sequence ID" value="TKV96751.1"/>
    <property type="molecule type" value="Genomic_DNA"/>
</dbReference>
<feature type="region of interest" description="Disordered" evidence="2">
    <location>
        <begin position="37"/>
        <end position="70"/>
    </location>
</feature>
<feature type="region of interest" description="Disordered" evidence="2">
    <location>
        <begin position="400"/>
        <end position="441"/>
    </location>
</feature>
<feature type="compositionally biased region" description="Low complexity" evidence="2">
    <location>
        <begin position="320"/>
        <end position="330"/>
    </location>
</feature>
<dbReference type="PANTHER" id="PTHR33701">
    <property type="entry name" value="TRANSMEMBRANE PROTEIN"/>
    <property type="match status" value="1"/>
</dbReference>